<evidence type="ECO:0000313" key="1">
    <source>
        <dbReference type="EMBL" id="CAI8615437.1"/>
    </source>
</evidence>
<evidence type="ECO:0000313" key="2">
    <source>
        <dbReference type="Proteomes" id="UP001157006"/>
    </source>
</evidence>
<protein>
    <submittedName>
        <fullName evidence="1">Uncharacterized protein</fullName>
    </submittedName>
</protein>
<dbReference type="AlphaFoldDB" id="A0AAV1B3Z0"/>
<gene>
    <name evidence="1" type="ORF">VFH_V179040</name>
</gene>
<dbReference type="Proteomes" id="UP001157006">
    <property type="component" value="Chromosome 5"/>
</dbReference>
<organism evidence="1 2">
    <name type="scientific">Vicia faba</name>
    <name type="common">Broad bean</name>
    <name type="synonym">Faba vulgaris</name>
    <dbReference type="NCBI Taxonomy" id="3906"/>
    <lineage>
        <taxon>Eukaryota</taxon>
        <taxon>Viridiplantae</taxon>
        <taxon>Streptophyta</taxon>
        <taxon>Embryophyta</taxon>
        <taxon>Tracheophyta</taxon>
        <taxon>Spermatophyta</taxon>
        <taxon>Magnoliopsida</taxon>
        <taxon>eudicotyledons</taxon>
        <taxon>Gunneridae</taxon>
        <taxon>Pentapetalae</taxon>
        <taxon>rosids</taxon>
        <taxon>fabids</taxon>
        <taxon>Fabales</taxon>
        <taxon>Fabaceae</taxon>
        <taxon>Papilionoideae</taxon>
        <taxon>50 kb inversion clade</taxon>
        <taxon>NPAAA clade</taxon>
        <taxon>Hologalegina</taxon>
        <taxon>IRL clade</taxon>
        <taxon>Fabeae</taxon>
        <taxon>Vicia</taxon>
    </lineage>
</organism>
<keyword evidence="2" id="KW-1185">Reference proteome</keyword>
<dbReference type="EMBL" id="OX451740">
    <property type="protein sequence ID" value="CAI8615437.1"/>
    <property type="molecule type" value="Genomic_DNA"/>
</dbReference>
<sequence>MQSLTGEFSQTCRAQVGRRNKLCRENARLIMWAAITHLFDSNFALIVKICVLQIVVLKRGIVVRSVAFAATNHGEVHPGAKRDDGNWELQKQVGYSVVVRSERDADVSGVLMKGVLEWLGLMGLRW</sequence>
<name>A0AAV1B3Z0_VICFA</name>
<accession>A0AAV1B3Z0</accession>
<reference evidence="1 2" key="1">
    <citation type="submission" date="2023-01" db="EMBL/GenBank/DDBJ databases">
        <authorList>
            <person name="Kreplak J."/>
        </authorList>
    </citation>
    <scope>NUCLEOTIDE SEQUENCE [LARGE SCALE GENOMIC DNA]</scope>
</reference>
<proteinExistence type="predicted"/>